<reference evidence="2 3" key="1">
    <citation type="submission" date="2020-08" db="EMBL/GenBank/DDBJ databases">
        <title>Sequencing the genomes of 1000 actinobacteria strains.</title>
        <authorList>
            <person name="Klenk H.-P."/>
        </authorList>
    </citation>
    <scope>NUCLEOTIDE SEQUENCE [LARGE SCALE GENOMIC DNA]</scope>
    <source>
        <strain evidence="2 3">DSM 44230</strain>
    </source>
</reference>
<gene>
    <name evidence="2" type="ORF">HNR67_002202</name>
</gene>
<dbReference type="InterPro" id="IPR036412">
    <property type="entry name" value="HAD-like_sf"/>
</dbReference>
<dbReference type="PROSITE" id="PS51186">
    <property type="entry name" value="GNAT"/>
    <property type="match status" value="1"/>
</dbReference>
<sequence length="354" mass="38524">MSVKCVVWDLDGTLWDGIAVEQTTETLPAPRPAVLALIDELAARGVMSSIASRTDPSILDLLLADEPLAERFVAPQADWQDKSVALRRISAELGIGLAALAFVDDNPFERAEVAAALPEVLVLAPEQAAGLLDSPELDPAALTPEARGRVSRYREEARRKDAETAFTGSRAEFLRWCGMRLTLCPATAADVPRLVELARRTHRMNTTGDVPPVEEVLTRLTDPDGWFLPVAELSDRFGGYGLIGAAVIEKAAAGERDPVTWRVRLLALSCRVAGRGVAPAFLRWVMDRALAEGARELHVPVRPTGANVELRVLFRQCGLRVTGPQPADLAILGRRLDEGVLPDYPEYLELETTT</sequence>
<comment type="caution">
    <text evidence="2">The sequence shown here is derived from an EMBL/GenBank/DDBJ whole genome shotgun (WGS) entry which is preliminary data.</text>
</comment>
<dbReference type="NCBIfam" id="TIGR01681">
    <property type="entry name" value="HAD-SF-IIIC"/>
    <property type="match status" value="1"/>
</dbReference>
<dbReference type="EMBL" id="JACHMH010000001">
    <property type="protein sequence ID" value="MBB4676084.1"/>
    <property type="molecule type" value="Genomic_DNA"/>
</dbReference>
<dbReference type="InterPro" id="IPR000182">
    <property type="entry name" value="GNAT_dom"/>
</dbReference>
<proteinExistence type="predicted"/>
<feature type="domain" description="N-acetyltransferase" evidence="1">
    <location>
        <begin position="181"/>
        <end position="351"/>
    </location>
</feature>
<evidence type="ECO:0000313" key="2">
    <source>
        <dbReference type="EMBL" id="MBB4676084.1"/>
    </source>
</evidence>
<name>A0A7W7CAF6_9PSEU</name>
<evidence type="ECO:0000259" key="1">
    <source>
        <dbReference type="PROSITE" id="PS51186"/>
    </source>
</evidence>
<evidence type="ECO:0000313" key="3">
    <source>
        <dbReference type="Proteomes" id="UP000533598"/>
    </source>
</evidence>
<accession>A0A7W7CAF6</accession>
<dbReference type="InterPro" id="IPR016181">
    <property type="entry name" value="Acyl_CoA_acyltransferase"/>
</dbReference>
<dbReference type="InterPro" id="IPR010037">
    <property type="entry name" value="FkbH_domain"/>
</dbReference>
<dbReference type="AlphaFoldDB" id="A0A7W7CAF6"/>
<keyword evidence="3" id="KW-1185">Reference proteome</keyword>
<dbReference type="SUPFAM" id="SSF56784">
    <property type="entry name" value="HAD-like"/>
    <property type="match status" value="1"/>
</dbReference>
<dbReference type="Gene3D" id="3.40.50.1000">
    <property type="entry name" value="HAD superfamily/HAD-like"/>
    <property type="match status" value="1"/>
</dbReference>
<dbReference type="Gene3D" id="3.40.630.30">
    <property type="match status" value="1"/>
</dbReference>
<dbReference type="GO" id="GO:0016747">
    <property type="term" value="F:acyltransferase activity, transferring groups other than amino-acyl groups"/>
    <property type="evidence" value="ECO:0007669"/>
    <property type="project" value="InterPro"/>
</dbReference>
<dbReference type="RefSeq" id="WP_185001950.1">
    <property type="nucleotide sequence ID" value="NZ_BAAAUI010000016.1"/>
</dbReference>
<dbReference type="Proteomes" id="UP000533598">
    <property type="component" value="Unassembled WGS sequence"/>
</dbReference>
<dbReference type="InterPro" id="IPR023214">
    <property type="entry name" value="HAD_sf"/>
</dbReference>
<dbReference type="InterPro" id="IPR010033">
    <property type="entry name" value="HAD_SF_ppase_IIIC"/>
</dbReference>
<organism evidence="2 3">
    <name type="scientific">Crossiella cryophila</name>
    <dbReference type="NCBI Taxonomy" id="43355"/>
    <lineage>
        <taxon>Bacteria</taxon>
        <taxon>Bacillati</taxon>
        <taxon>Actinomycetota</taxon>
        <taxon>Actinomycetes</taxon>
        <taxon>Pseudonocardiales</taxon>
        <taxon>Pseudonocardiaceae</taxon>
        <taxon>Crossiella</taxon>
    </lineage>
</organism>
<dbReference type="SUPFAM" id="SSF55729">
    <property type="entry name" value="Acyl-CoA N-acyltransferases (Nat)"/>
    <property type="match status" value="1"/>
</dbReference>
<dbReference type="NCBIfam" id="TIGR01686">
    <property type="entry name" value="FkbH"/>
    <property type="match status" value="1"/>
</dbReference>
<protein>
    <submittedName>
        <fullName evidence="2">FkbH-like protein</fullName>
    </submittedName>
</protein>